<organism evidence="3 4">
    <name type="scientific">Siphonobacter aquaeclarae</name>
    <dbReference type="NCBI Taxonomy" id="563176"/>
    <lineage>
        <taxon>Bacteria</taxon>
        <taxon>Pseudomonadati</taxon>
        <taxon>Bacteroidota</taxon>
        <taxon>Cytophagia</taxon>
        <taxon>Cytophagales</taxon>
        <taxon>Cytophagaceae</taxon>
        <taxon>Siphonobacter</taxon>
    </lineage>
</organism>
<evidence type="ECO:0000256" key="1">
    <source>
        <dbReference type="SAM" id="SignalP"/>
    </source>
</evidence>
<accession>A0A1G9NL56</accession>
<keyword evidence="4" id="KW-1185">Reference proteome</keyword>
<name>A0A1G9NL56_9BACT</name>
<dbReference type="OrthoDB" id="767251at2"/>
<evidence type="ECO:0000313" key="4">
    <source>
        <dbReference type="Proteomes" id="UP000198901"/>
    </source>
</evidence>
<dbReference type="InterPro" id="IPR028250">
    <property type="entry name" value="DsbDN"/>
</dbReference>
<evidence type="ECO:0000313" key="3">
    <source>
        <dbReference type="EMBL" id="SDL87328.1"/>
    </source>
</evidence>
<dbReference type="STRING" id="563176.SAMN04488090_2060"/>
<dbReference type="RefSeq" id="WP_093201260.1">
    <property type="nucleotide sequence ID" value="NZ_FNGS01000003.1"/>
</dbReference>
<dbReference type="AlphaFoldDB" id="A0A1G9NL56"/>
<keyword evidence="1" id="KW-0732">Signal</keyword>
<dbReference type="Proteomes" id="UP000198901">
    <property type="component" value="Unassembled WGS sequence"/>
</dbReference>
<reference evidence="3 4" key="1">
    <citation type="submission" date="2016-10" db="EMBL/GenBank/DDBJ databases">
        <authorList>
            <person name="de Groot N.N."/>
        </authorList>
    </citation>
    <scope>NUCLEOTIDE SEQUENCE [LARGE SCALE GENOMIC DNA]</scope>
    <source>
        <strain evidence="3 4">DSM 21668</strain>
    </source>
</reference>
<dbReference type="Pfam" id="PF11412">
    <property type="entry name" value="DsbD_N"/>
    <property type="match status" value="1"/>
</dbReference>
<dbReference type="EMBL" id="FNGS01000003">
    <property type="protein sequence ID" value="SDL87328.1"/>
    <property type="molecule type" value="Genomic_DNA"/>
</dbReference>
<gene>
    <name evidence="3" type="ORF">SAMN04488090_2060</name>
</gene>
<protein>
    <submittedName>
        <fullName evidence="3">Disulphide bond corrector protein DsbC</fullName>
    </submittedName>
</protein>
<feature type="signal peptide" evidence="1">
    <location>
        <begin position="1"/>
        <end position="20"/>
    </location>
</feature>
<evidence type="ECO:0000259" key="2">
    <source>
        <dbReference type="Pfam" id="PF11412"/>
    </source>
</evidence>
<proteinExistence type="predicted"/>
<sequence length="157" mass="18135">MRNVLFFLLPALLWAGAGFAQDRKEAQWSYRLSRTALQPGDEAELIFTAKLEKGWQLYSTDFKADIGPQPTRFEFVSNGTFEVLGDVTPVSPLHKKDKTWEIDVSFFTRQAEFRQKVRIDKLDYFFTGFIHGQLCNEKNGVCIPFRQAFQFDPTLTP</sequence>
<feature type="domain" description="Thiol:disulfide interchange protein DsbD N-terminal" evidence="2">
    <location>
        <begin position="37"/>
        <end position="148"/>
    </location>
</feature>
<feature type="chain" id="PRO_5011518298" evidence="1">
    <location>
        <begin position="21"/>
        <end position="157"/>
    </location>
</feature>